<proteinExistence type="predicted"/>
<accession>A0ACC7NUE5</accession>
<protein>
    <submittedName>
        <fullName evidence="1">ABC transporter permease subunit</fullName>
    </submittedName>
</protein>
<reference evidence="1" key="1">
    <citation type="submission" date="2024-12" db="EMBL/GenBank/DDBJ databases">
        <authorList>
            <person name="Wu N."/>
        </authorList>
    </citation>
    <scope>NUCLEOTIDE SEQUENCE</scope>
    <source>
        <strain evidence="1">P15</strain>
    </source>
</reference>
<keyword evidence="2" id="KW-1185">Reference proteome</keyword>
<gene>
    <name evidence="1" type="ORF">ACI1P1_03285</name>
</gene>
<sequence>MAADNQLAVPHTGSPEAQGPAIRRGSGRRAARSLSLLRRLWPRYGIFYVMMIPVVTYFLTFSYYPLMRGLVISFQKFRVIGDRPFVGLDNYRTVLTDPDFGRMLVNTLMIGGGILVLGFAAPLVVALSLNEVGKVWFKKLTQMIVYLPHLFSWIVVAGIWIFMLTPDGGLVNELREWFGLPPIHFLAEKNYSRAAMVLAAVWKDAGYTCIIYLAAIVGLNPALYEAARIDGANRWQLVRHITLPQLVPAMQVVLMLSVMGVLRIFDQIFAMRNPAIERYVDVLMIYTYEKGLVKFDMGVANAAGCLVIAATVLLTLAVRRLAGNGER</sequence>
<evidence type="ECO:0000313" key="2">
    <source>
        <dbReference type="Proteomes" id="UP001631969"/>
    </source>
</evidence>
<organism evidence="1 2">
    <name type="scientific">Paenibacillus mesotrionivorans</name>
    <dbReference type="NCBI Taxonomy" id="3160968"/>
    <lineage>
        <taxon>Bacteria</taxon>
        <taxon>Bacillati</taxon>
        <taxon>Bacillota</taxon>
        <taxon>Bacilli</taxon>
        <taxon>Bacillales</taxon>
        <taxon>Paenibacillaceae</taxon>
        <taxon>Paenibacillus</taxon>
    </lineage>
</organism>
<evidence type="ECO:0000313" key="1">
    <source>
        <dbReference type="EMBL" id="MFM9327316.1"/>
    </source>
</evidence>
<comment type="caution">
    <text evidence="1">The sequence shown here is derived from an EMBL/GenBank/DDBJ whole genome shotgun (WGS) entry which is preliminary data.</text>
</comment>
<dbReference type="EMBL" id="JBJURJ010000002">
    <property type="protein sequence ID" value="MFM9327316.1"/>
    <property type="molecule type" value="Genomic_DNA"/>
</dbReference>
<name>A0ACC7NUE5_9BACL</name>
<dbReference type="Proteomes" id="UP001631969">
    <property type="component" value="Unassembled WGS sequence"/>
</dbReference>